<keyword evidence="1" id="KW-0175">Coiled coil</keyword>
<accession>I7LTB3</accession>
<evidence type="ECO:0008006" key="4">
    <source>
        <dbReference type="Google" id="ProtNLM"/>
    </source>
</evidence>
<gene>
    <name evidence="2" type="ORF">TTHERM_00584910</name>
</gene>
<dbReference type="KEGG" id="tet:TTHERM_00584910"/>
<sequence>MQFNCDRHQQFHPIYIKLDDDQYFKCAKCITQYKISGDQLILVEEVNQYSQSSIISNWPPVNDSQLLSQVEQIVNKDSDKSQIKILNDFFENFRRELNEQLTNLQQIINIQINKYQNSNQTLLDVYNKLAEKQVFKQLLTSQTNTQESTVQFTLFLKDKIEQRSQISQELIKSIGNYNQSIQEIDLDLPKKIKEDIIHSLEKVCLYFQEDNYKQNNNKELNYNFRQMKFNSDQSNVDKLIQLISNKSNFCTQRFISKIEQILNKYSVLINKEDMEDLFIEQKQPIDFSSLSIPQLEDIREIVQNQTYKNKLLEEGKQAQCSPYIEQMINLISNRSNQVSKQSINKIKQSLEKVEPLFKDIIQLDGEVEDFHKIKESQYKTILKLAKKYQDIEYMNQPSENVNRILRLISNNSNFVRSKYLQEIEEKLDSLKAIIDEIQINDEDMFTSTPIDFRYMSYDQLQLINNLVKKYSEINHLQVDNLHKSPVKDPLYNTYLNESTNNTFIVLQYIDFKFFNESDKTKIRDILYKYPILDTIDIANPYKDLTKEVNFTPSLYNDSDKNVKIWRNPQQELVIDHFQYQSQSIQTVFDADLDPNLKYVVRIEIEPMNNFNYYSRIGLIRSFNKNTHRIFADNLCYCNQNSYGITKVIKGKRLNDPSLRFSLKARNLEFRIWIKGKIFMVADYPGYQNINSIEDDAKEIELYSSLTLGTLGFNIKSFIIKYFKVVDHFPQI</sequence>
<dbReference type="GeneID" id="7846693"/>
<dbReference type="EMBL" id="GG662510">
    <property type="protein sequence ID" value="EAR84934.2"/>
    <property type="molecule type" value="Genomic_DNA"/>
</dbReference>
<dbReference type="RefSeq" id="XP_001032597.2">
    <property type="nucleotide sequence ID" value="XM_001032597.2"/>
</dbReference>
<evidence type="ECO:0000256" key="1">
    <source>
        <dbReference type="SAM" id="Coils"/>
    </source>
</evidence>
<evidence type="ECO:0000313" key="2">
    <source>
        <dbReference type="EMBL" id="EAR84934.2"/>
    </source>
</evidence>
<keyword evidence="3" id="KW-1185">Reference proteome</keyword>
<evidence type="ECO:0000313" key="3">
    <source>
        <dbReference type="Proteomes" id="UP000009168"/>
    </source>
</evidence>
<dbReference type="Proteomes" id="UP000009168">
    <property type="component" value="Unassembled WGS sequence"/>
</dbReference>
<name>I7LTB3_TETTS</name>
<dbReference type="AlphaFoldDB" id="I7LTB3"/>
<reference evidence="3" key="1">
    <citation type="journal article" date="2006" name="PLoS Biol.">
        <title>Macronuclear genome sequence of the ciliate Tetrahymena thermophila, a model eukaryote.</title>
        <authorList>
            <person name="Eisen J.A."/>
            <person name="Coyne R.S."/>
            <person name="Wu M."/>
            <person name="Wu D."/>
            <person name="Thiagarajan M."/>
            <person name="Wortman J.R."/>
            <person name="Badger J.H."/>
            <person name="Ren Q."/>
            <person name="Amedeo P."/>
            <person name="Jones K.M."/>
            <person name="Tallon L.J."/>
            <person name="Delcher A.L."/>
            <person name="Salzberg S.L."/>
            <person name="Silva J.C."/>
            <person name="Haas B.J."/>
            <person name="Majoros W.H."/>
            <person name="Farzad M."/>
            <person name="Carlton J.M."/>
            <person name="Smith R.K. Jr."/>
            <person name="Garg J."/>
            <person name="Pearlman R.E."/>
            <person name="Karrer K.M."/>
            <person name="Sun L."/>
            <person name="Manning G."/>
            <person name="Elde N.C."/>
            <person name="Turkewitz A.P."/>
            <person name="Asai D.J."/>
            <person name="Wilkes D.E."/>
            <person name="Wang Y."/>
            <person name="Cai H."/>
            <person name="Collins K."/>
            <person name="Stewart B.A."/>
            <person name="Lee S.R."/>
            <person name="Wilamowska K."/>
            <person name="Weinberg Z."/>
            <person name="Ruzzo W.L."/>
            <person name="Wloga D."/>
            <person name="Gaertig J."/>
            <person name="Frankel J."/>
            <person name="Tsao C.-C."/>
            <person name="Gorovsky M.A."/>
            <person name="Keeling P.J."/>
            <person name="Waller R.F."/>
            <person name="Patron N.J."/>
            <person name="Cherry J.M."/>
            <person name="Stover N.A."/>
            <person name="Krieger C.J."/>
            <person name="del Toro C."/>
            <person name="Ryder H.F."/>
            <person name="Williamson S.C."/>
            <person name="Barbeau R.A."/>
            <person name="Hamilton E.P."/>
            <person name="Orias E."/>
        </authorList>
    </citation>
    <scope>NUCLEOTIDE SEQUENCE [LARGE SCALE GENOMIC DNA]</scope>
    <source>
        <strain evidence="3">SB210</strain>
    </source>
</reference>
<feature type="coiled-coil region" evidence="1">
    <location>
        <begin position="94"/>
        <end position="132"/>
    </location>
</feature>
<proteinExistence type="predicted"/>
<dbReference type="InParanoid" id="I7LTB3"/>
<organism evidence="2 3">
    <name type="scientific">Tetrahymena thermophila (strain SB210)</name>
    <dbReference type="NCBI Taxonomy" id="312017"/>
    <lineage>
        <taxon>Eukaryota</taxon>
        <taxon>Sar</taxon>
        <taxon>Alveolata</taxon>
        <taxon>Ciliophora</taxon>
        <taxon>Intramacronucleata</taxon>
        <taxon>Oligohymenophorea</taxon>
        <taxon>Hymenostomatida</taxon>
        <taxon>Tetrahymenina</taxon>
        <taxon>Tetrahymenidae</taxon>
        <taxon>Tetrahymena</taxon>
    </lineage>
</organism>
<protein>
    <recommendedName>
        <fullName evidence="4">Zinc carboxypeptidase family protein</fullName>
    </recommendedName>
</protein>